<dbReference type="GO" id="GO:0046872">
    <property type="term" value="F:metal ion binding"/>
    <property type="evidence" value="ECO:0007669"/>
    <property type="project" value="UniProtKB-KW"/>
</dbReference>
<comment type="similarity">
    <text evidence="7">Belongs to the inositol monophosphatase superfamily. FBPase class 4 family.</text>
</comment>
<comment type="cofactor">
    <cofactor evidence="8">
        <name>Mg(2+)</name>
        <dbReference type="ChEBI" id="CHEBI:18420"/>
    </cofactor>
</comment>
<evidence type="ECO:0000256" key="3">
    <source>
        <dbReference type="ARBA" id="ARBA00022723"/>
    </source>
</evidence>
<evidence type="ECO:0000256" key="1">
    <source>
        <dbReference type="ARBA" id="ARBA00001273"/>
    </source>
</evidence>
<organism evidence="9 10">
    <name type="scientific">Halobacterium bonnevillei</name>
    <dbReference type="NCBI Taxonomy" id="2692200"/>
    <lineage>
        <taxon>Archaea</taxon>
        <taxon>Methanobacteriati</taxon>
        <taxon>Methanobacteriota</taxon>
        <taxon>Stenosarchaea group</taxon>
        <taxon>Halobacteria</taxon>
        <taxon>Halobacteriales</taxon>
        <taxon>Halobacteriaceae</taxon>
        <taxon>Halobacterium</taxon>
    </lineage>
</organism>
<comment type="caution">
    <text evidence="9">The sequence shown here is derived from an EMBL/GenBank/DDBJ whole genome shotgun (WGS) entry which is preliminary data.</text>
</comment>
<dbReference type="PRINTS" id="PR00377">
    <property type="entry name" value="IMPHPHTASES"/>
</dbReference>
<feature type="binding site" evidence="8">
    <location>
        <position position="83"/>
    </location>
    <ligand>
        <name>Mg(2+)</name>
        <dbReference type="ChEBI" id="CHEBI:18420"/>
        <label>1</label>
        <note>catalytic</note>
    </ligand>
</feature>
<dbReference type="GO" id="GO:0008934">
    <property type="term" value="F:inositol monophosphate 1-phosphatase activity"/>
    <property type="evidence" value="ECO:0007669"/>
    <property type="project" value="TreeGrafter"/>
</dbReference>
<dbReference type="GO" id="GO:0007165">
    <property type="term" value="P:signal transduction"/>
    <property type="evidence" value="ECO:0007669"/>
    <property type="project" value="TreeGrafter"/>
</dbReference>
<gene>
    <name evidence="9" type="ORF">GRX66_05360</name>
</gene>
<dbReference type="Gene3D" id="3.30.540.10">
    <property type="entry name" value="Fructose-1,6-Bisphosphatase, subunit A, domain 1"/>
    <property type="match status" value="1"/>
</dbReference>
<sequence length="251" mass="26657">MLSTVENTAVRACLTGGRHLRERFGDEVDADFSPHDVKAAADRASEDRMLDVILGSHPDHAVYAEESGDVAAEGEYRWIVDPLDGTNNFVSGLPSFATAAAVLDDDGPVVGCVYVPVSDDLYVARRGEGVRYDGETVSADADVTTETATVAFVIGHDVKLDGRLDVAAEMQAALGDVTKRVVESWSPCVHWGALARGRLDGMVCFYPDDEEQHVGELLASEAGASVARPTEGLYVAATTDAVCADLVDAVR</sequence>
<keyword evidence="5 8" id="KW-0460">Magnesium</keyword>
<feature type="binding site" evidence="8">
    <location>
        <position position="65"/>
    </location>
    <ligand>
        <name>Mg(2+)</name>
        <dbReference type="ChEBI" id="CHEBI:18420"/>
        <label>1</label>
        <note>catalytic</note>
    </ligand>
</feature>
<dbReference type="PANTHER" id="PTHR20854">
    <property type="entry name" value="INOSITOL MONOPHOSPHATASE"/>
    <property type="match status" value="1"/>
</dbReference>
<dbReference type="PROSITE" id="PS00629">
    <property type="entry name" value="IMP_1"/>
    <property type="match status" value="1"/>
</dbReference>
<dbReference type="GO" id="GO:0042132">
    <property type="term" value="F:fructose 1,6-bisphosphate 1-phosphatase activity"/>
    <property type="evidence" value="ECO:0007669"/>
    <property type="project" value="UniProtKB-EC"/>
</dbReference>
<name>A0A6B0SE97_9EURY</name>
<dbReference type="InterPro" id="IPR020583">
    <property type="entry name" value="Inositol_monoP_metal-BS"/>
</dbReference>
<keyword evidence="6" id="KW-0119">Carbohydrate metabolism</keyword>
<evidence type="ECO:0000256" key="5">
    <source>
        <dbReference type="ARBA" id="ARBA00022842"/>
    </source>
</evidence>
<dbReference type="EMBL" id="WUUU01000025">
    <property type="protein sequence ID" value="MXR20055.1"/>
    <property type="molecule type" value="Genomic_DNA"/>
</dbReference>
<feature type="binding site" evidence="8">
    <location>
        <position position="81"/>
    </location>
    <ligand>
        <name>Mg(2+)</name>
        <dbReference type="ChEBI" id="CHEBI:18420"/>
        <label>1</label>
        <note>catalytic</note>
    </ligand>
</feature>
<dbReference type="EC" id="3.1.3.11" evidence="2"/>
<keyword evidence="4" id="KW-0378">Hydrolase</keyword>
<evidence type="ECO:0000313" key="10">
    <source>
        <dbReference type="Proteomes" id="UP000471521"/>
    </source>
</evidence>
<dbReference type="RefSeq" id="WP_159525614.1">
    <property type="nucleotide sequence ID" value="NZ_WUUU01000025.1"/>
</dbReference>
<dbReference type="PANTHER" id="PTHR20854:SF4">
    <property type="entry name" value="INOSITOL-1-MONOPHOSPHATASE-RELATED"/>
    <property type="match status" value="1"/>
</dbReference>
<dbReference type="Pfam" id="PF00459">
    <property type="entry name" value="Inositol_P"/>
    <property type="match status" value="1"/>
</dbReference>
<comment type="catalytic activity">
    <reaction evidence="1">
        <text>beta-D-fructose 1,6-bisphosphate + H2O = beta-D-fructose 6-phosphate + phosphate</text>
        <dbReference type="Rhea" id="RHEA:11064"/>
        <dbReference type="ChEBI" id="CHEBI:15377"/>
        <dbReference type="ChEBI" id="CHEBI:32966"/>
        <dbReference type="ChEBI" id="CHEBI:43474"/>
        <dbReference type="ChEBI" id="CHEBI:57634"/>
        <dbReference type="EC" id="3.1.3.11"/>
    </reaction>
</comment>
<dbReference type="SUPFAM" id="SSF56655">
    <property type="entry name" value="Carbohydrate phosphatase"/>
    <property type="match status" value="1"/>
</dbReference>
<keyword evidence="10" id="KW-1185">Reference proteome</keyword>
<reference evidence="9 10" key="1">
    <citation type="submission" date="2019-12" db="EMBL/GenBank/DDBJ databases">
        <title>Isolation and characterization of three novel carbon monoxide-oxidizing members of Halobacteria from salione crusts and soils.</title>
        <authorList>
            <person name="Myers M.R."/>
            <person name="King G.M."/>
        </authorList>
    </citation>
    <scope>NUCLEOTIDE SEQUENCE [LARGE SCALE GENOMIC DNA]</scope>
    <source>
        <strain evidence="9 10">PCN9</strain>
    </source>
</reference>
<proteinExistence type="inferred from homology"/>
<dbReference type="OrthoDB" id="58111at2157"/>
<dbReference type="InterPro" id="IPR000760">
    <property type="entry name" value="Inositol_monophosphatase-like"/>
</dbReference>
<evidence type="ECO:0000256" key="4">
    <source>
        <dbReference type="ARBA" id="ARBA00022801"/>
    </source>
</evidence>
<dbReference type="CDD" id="cd01637">
    <property type="entry name" value="IMPase_like"/>
    <property type="match status" value="1"/>
</dbReference>
<keyword evidence="3 8" id="KW-0479">Metal-binding</keyword>
<evidence type="ECO:0000256" key="7">
    <source>
        <dbReference type="ARBA" id="ARBA00038103"/>
    </source>
</evidence>
<dbReference type="Gene3D" id="3.40.190.80">
    <property type="match status" value="1"/>
</dbReference>
<feature type="binding site" evidence="8">
    <location>
        <position position="84"/>
    </location>
    <ligand>
        <name>Mg(2+)</name>
        <dbReference type="ChEBI" id="CHEBI:18420"/>
        <label>1</label>
        <note>catalytic</note>
    </ligand>
</feature>
<evidence type="ECO:0000256" key="2">
    <source>
        <dbReference type="ARBA" id="ARBA00013093"/>
    </source>
</evidence>
<dbReference type="Proteomes" id="UP000471521">
    <property type="component" value="Unassembled WGS sequence"/>
</dbReference>
<evidence type="ECO:0000313" key="9">
    <source>
        <dbReference type="EMBL" id="MXR20055.1"/>
    </source>
</evidence>
<accession>A0A6B0SE97</accession>
<dbReference type="GO" id="GO:0006020">
    <property type="term" value="P:inositol metabolic process"/>
    <property type="evidence" value="ECO:0007669"/>
    <property type="project" value="TreeGrafter"/>
</dbReference>
<evidence type="ECO:0000256" key="6">
    <source>
        <dbReference type="ARBA" id="ARBA00023277"/>
    </source>
</evidence>
<protein>
    <recommendedName>
        <fullName evidence="2">fructose-bisphosphatase</fullName>
        <ecNumber evidence="2">3.1.3.11</ecNumber>
    </recommendedName>
</protein>
<evidence type="ECO:0000256" key="8">
    <source>
        <dbReference type="PIRSR" id="PIRSR600760-2"/>
    </source>
</evidence>
<dbReference type="AlphaFoldDB" id="A0A6B0SE97"/>